<evidence type="ECO:0000256" key="8">
    <source>
        <dbReference type="ARBA" id="ARBA00022840"/>
    </source>
</evidence>
<dbReference type="OrthoDB" id="242910at2759"/>
<dbReference type="InterPro" id="IPR055231">
    <property type="entry name" value="2AA_helical"/>
</dbReference>
<dbReference type="InterPro" id="IPR001680">
    <property type="entry name" value="WD40_rpt"/>
</dbReference>
<dbReference type="VEuPathDB" id="FungiDB:DIURU_004438"/>
<dbReference type="PROSITE" id="PS50082">
    <property type="entry name" value="WD_REPEATS_2"/>
    <property type="match status" value="1"/>
</dbReference>
<evidence type="ECO:0000313" key="13">
    <source>
        <dbReference type="Proteomes" id="UP000449547"/>
    </source>
</evidence>
<name>A0A642UP32_DIURU</name>
<dbReference type="EMBL" id="SWFT01000130">
    <property type="protein sequence ID" value="KAA8899057.1"/>
    <property type="molecule type" value="Genomic_DNA"/>
</dbReference>
<feature type="repeat" description="WD" evidence="10">
    <location>
        <begin position="1018"/>
        <end position="1059"/>
    </location>
</feature>
<dbReference type="SMART" id="SM00220">
    <property type="entry name" value="S_TKc"/>
    <property type="match status" value="1"/>
</dbReference>
<dbReference type="PANTHER" id="PTHR17583:SF0">
    <property type="entry name" value="PHOSPHOINOSITIDE 3-KINASE REGULATORY SUBUNIT 4"/>
    <property type="match status" value="1"/>
</dbReference>
<organism evidence="12 13">
    <name type="scientific">Diutina rugosa</name>
    <name type="common">Yeast</name>
    <name type="synonym">Candida rugosa</name>
    <dbReference type="NCBI Taxonomy" id="5481"/>
    <lineage>
        <taxon>Eukaryota</taxon>
        <taxon>Fungi</taxon>
        <taxon>Dikarya</taxon>
        <taxon>Ascomycota</taxon>
        <taxon>Saccharomycotina</taxon>
        <taxon>Pichiomycetes</taxon>
        <taxon>Debaryomycetaceae</taxon>
        <taxon>Diutina</taxon>
    </lineage>
</organism>
<accession>A0A642UP32</accession>
<feature type="repeat" description="HEAT" evidence="9">
    <location>
        <begin position="601"/>
        <end position="639"/>
    </location>
</feature>
<evidence type="ECO:0000256" key="6">
    <source>
        <dbReference type="ARBA" id="ARBA00022741"/>
    </source>
</evidence>
<dbReference type="Pfam" id="PF22956">
    <property type="entry name" value="VPS15-like_hel"/>
    <property type="match status" value="1"/>
</dbReference>
<dbReference type="Pfam" id="PF00069">
    <property type="entry name" value="Pkinase"/>
    <property type="match status" value="1"/>
</dbReference>
<dbReference type="GeneID" id="54783089"/>
<feature type="domain" description="Protein kinase" evidence="11">
    <location>
        <begin position="27"/>
        <end position="322"/>
    </location>
</feature>
<dbReference type="InterPro" id="IPR021133">
    <property type="entry name" value="HEAT_type_2"/>
</dbReference>
<evidence type="ECO:0000259" key="11">
    <source>
        <dbReference type="PROSITE" id="PS50011"/>
    </source>
</evidence>
<keyword evidence="13" id="KW-1185">Reference proteome</keyword>
<dbReference type="PROSITE" id="PS50011">
    <property type="entry name" value="PROTEIN_KINASE_DOM"/>
    <property type="match status" value="1"/>
</dbReference>
<dbReference type="GO" id="GO:0005524">
    <property type="term" value="F:ATP binding"/>
    <property type="evidence" value="ECO:0007669"/>
    <property type="project" value="UniProtKB-KW"/>
</dbReference>
<dbReference type="InterPro" id="IPR036322">
    <property type="entry name" value="WD40_repeat_dom_sf"/>
</dbReference>
<evidence type="ECO:0000313" key="12">
    <source>
        <dbReference type="EMBL" id="KAA8899057.1"/>
    </source>
</evidence>
<evidence type="ECO:0000256" key="9">
    <source>
        <dbReference type="PROSITE-ProRule" id="PRU00103"/>
    </source>
</evidence>
<keyword evidence="4" id="KW-0808">Transferase</keyword>
<keyword evidence="2" id="KW-0723">Serine/threonine-protein kinase</keyword>
<dbReference type="GO" id="GO:0034271">
    <property type="term" value="C:phosphatidylinositol 3-kinase complex, class III, type I"/>
    <property type="evidence" value="ECO:0007669"/>
    <property type="project" value="TreeGrafter"/>
</dbReference>
<dbReference type="RefSeq" id="XP_034010734.1">
    <property type="nucleotide sequence ID" value="XM_034157311.1"/>
</dbReference>
<dbReference type="Gene3D" id="1.10.510.10">
    <property type="entry name" value="Transferase(Phosphotransferase) domain 1"/>
    <property type="match status" value="1"/>
</dbReference>
<dbReference type="EC" id="2.7.11.1" evidence="1"/>
<dbReference type="Gene3D" id="2.130.10.10">
    <property type="entry name" value="YVTN repeat-like/Quinoprotein amine dehydrogenase"/>
    <property type="match status" value="2"/>
</dbReference>
<dbReference type="InterPro" id="IPR045162">
    <property type="entry name" value="Vps15-like"/>
</dbReference>
<dbReference type="PROSITE" id="PS00108">
    <property type="entry name" value="PROTEIN_KINASE_ST"/>
    <property type="match status" value="1"/>
</dbReference>
<evidence type="ECO:0000256" key="5">
    <source>
        <dbReference type="ARBA" id="ARBA00022737"/>
    </source>
</evidence>
<keyword evidence="5" id="KW-0677">Repeat</keyword>
<dbReference type="InterPro" id="IPR008271">
    <property type="entry name" value="Ser/Thr_kinase_AS"/>
</dbReference>
<dbReference type="InterPro" id="IPR015943">
    <property type="entry name" value="WD40/YVTN_repeat-like_dom_sf"/>
</dbReference>
<evidence type="ECO:0000256" key="1">
    <source>
        <dbReference type="ARBA" id="ARBA00012513"/>
    </source>
</evidence>
<proteinExistence type="predicted"/>
<dbReference type="GO" id="GO:0045324">
    <property type="term" value="P:late endosome to vacuole transport"/>
    <property type="evidence" value="ECO:0007669"/>
    <property type="project" value="InterPro"/>
</dbReference>
<dbReference type="OMA" id="YNLLCSW"/>
<keyword evidence="6" id="KW-0547">Nucleotide-binding</keyword>
<reference evidence="12 13" key="1">
    <citation type="submission" date="2019-07" db="EMBL/GenBank/DDBJ databases">
        <title>Genome assembly of two rare yeast pathogens: Diutina rugosa and Trichomonascus ciferrii.</title>
        <authorList>
            <person name="Mixao V."/>
            <person name="Saus E."/>
            <person name="Hansen A."/>
            <person name="Lass-Flor C."/>
            <person name="Gabaldon T."/>
        </authorList>
    </citation>
    <scope>NUCLEOTIDE SEQUENCE [LARGE SCALE GENOMIC DNA]</scope>
    <source>
        <strain evidence="12 13">CBS 613</strain>
    </source>
</reference>
<evidence type="ECO:0000256" key="10">
    <source>
        <dbReference type="PROSITE-ProRule" id="PRU00221"/>
    </source>
</evidence>
<evidence type="ECO:0000256" key="7">
    <source>
        <dbReference type="ARBA" id="ARBA00022777"/>
    </source>
</evidence>
<dbReference type="SUPFAM" id="SSF48371">
    <property type="entry name" value="ARM repeat"/>
    <property type="match status" value="1"/>
</dbReference>
<dbReference type="PANTHER" id="PTHR17583">
    <property type="entry name" value="PHOSPHOINOSITIDE 3-KINASE REGULATORY SUBUNIT 4"/>
    <property type="match status" value="1"/>
</dbReference>
<dbReference type="SMART" id="SM00320">
    <property type="entry name" value="WD40"/>
    <property type="match status" value="4"/>
</dbReference>
<sequence>MGARLSLLAPSAPTVAISSYIDIVDGLEYQETLNNSRYLKAVRATNAAGQSIVVKLFIKPLGSGLNIDIGPVTELIARQSQLLGHFPHCLPYTQLLETDRAGYMQRRWMGTNLYDRLSLRPFFDPVERLFVVYQMLVALRDLHQQLQVHHGDLKLENFLCTSWGWVIITDFATYTKPTFLPADNPNQFSFYFDTSNRRLGYVAPERFYDKDHPAPPSNIDDKGDYIGHDALTDAMDLFSLGCCIAELYSDGEPPFTLSQLFKYMKNQFKPDLSPLHDLPELEEIVSRLTSLDPSQRPAAADILEEYRTKLFPDEFESAYPFIKSLSQEADPDARIDLIYDGFTKLMGSPTSRRTTKQSDNATTSYSIVPYRLWFPGMDTSYVIQPRKVDDHHQYALLYLNVVFATIKHVVRVPTMIKAIELILAFSEHISDENKLDRSLPYLCYFFDEYYGMSHLGSPSVVATALACTASLLQSCAYINPINVGVFSEYLLPKISQLAALASAHTDPHHRQVVMTALAAVVPHLASTARRFWTMAKPFKIVEYDRLGFDHAPEDSLPVNDQFEALAFTLLTDSQVPVKVALVHNIAPLCQYFGIDKTVDVILPHLITYLNHSSYELKLAFLESVMAISPVVGVLTFEQYLLPLLIQTLGDSEPLVVIKVLEVFVQVVVSGLINPKVEFNAIDVYNDLLSHSLPLLLHPVEWIRQSVLCLVCAISDKVTDADRYTFLYPLLKPYLRYDTFKLDWDSLYPFLAKPLSKHCWEIALQWSMAASSRSSFWQVLKPQQQLSVDTLGKSVYLPRTKVDRGVPSLSPEDKHWIFKLRSLGFDDKKEMWKLGKLREYIWVQARNRAPINPVGSLPAEIPPHNVFMDVIYKDEPLADARMGKKSYAGVKGKDLDQVSVVDDSSQHLSLIFPNRKSASLQTSEATVYGELDTPLEEHDSETSTQMQRVVKVTSTRVITAKVRFSYQGDNSYIWRYLHSLPLDPDLANYSEFGPQVPAPAQALADWTPQHTVVARVIPNSGDVDGFTTVKVCPSHEFFVTGSQHGKVTVWDARKLEKLVTHAKESTVSISLNSQVVCIRFLPHRFSFVVVTEDGMVRVLRVSVVRGKGKKLVKLSGITTVRQVQLGAPLVDVDFFARDDRLLCVGVTTSSKMVVMDVCDMERVAEWAIKAQYGMPTSLCVGDNSWAIVGTSQGKVLVWDLRFGIPARILALRRSDGSAVSITQVSLVQVKSSGAEIAIAGNGDTTVWSIPSFECRQIFGARGVRDRRYQLVEMSPEVNLEELFAQLTPTQGPTMSMCVADAQHMVVSVDKTIVSWNSSRPDQSVVVNNAGILDTTERHGSYMLKEYEPIAVESHQDVITGVAVTTVPYPLTIAVDRVGHVYIYK</sequence>
<dbReference type="GO" id="GO:0034272">
    <property type="term" value="C:phosphatidylinositol 3-kinase complex, class III, type II"/>
    <property type="evidence" value="ECO:0007669"/>
    <property type="project" value="TreeGrafter"/>
</dbReference>
<keyword evidence="7" id="KW-0418">Kinase</keyword>
<dbReference type="Gene3D" id="1.25.10.10">
    <property type="entry name" value="Leucine-rich Repeat Variant"/>
    <property type="match status" value="1"/>
</dbReference>
<dbReference type="SUPFAM" id="SSF50978">
    <property type="entry name" value="WD40 repeat-like"/>
    <property type="match status" value="1"/>
</dbReference>
<dbReference type="Proteomes" id="UP000449547">
    <property type="component" value="Unassembled WGS sequence"/>
</dbReference>
<dbReference type="SUPFAM" id="SSF56112">
    <property type="entry name" value="Protein kinase-like (PK-like)"/>
    <property type="match status" value="1"/>
</dbReference>
<dbReference type="GO" id="GO:0004674">
    <property type="term" value="F:protein serine/threonine kinase activity"/>
    <property type="evidence" value="ECO:0007669"/>
    <property type="project" value="UniProtKB-KW"/>
</dbReference>
<dbReference type="GO" id="GO:0006623">
    <property type="term" value="P:protein targeting to vacuole"/>
    <property type="evidence" value="ECO:0007669"/>
    <property type="project" value="TreeGrafter"/>
</dbReference>
<dbReference type="PROSITE" id="PS50077">
    <property type="entry name" value="HEAT_REPEAT"/>
    <property type="match status" value="1"/>
</dbReference>
<dbReference type="InterPro" id="IPR000719">
    <property type="entry name" value="Prot_kinase_dom"/>
</dbReference>
<evidence type="ECO:0000256" key="2">
    <source>
        <dbReference type="ARBA" id="ARBA00022527"/>
    </source>
</evidence>
<dbReference type="GO" id="GO:0016236">
    <property type="term" value="P:macroautophagy"/>
    <property type="evidence" value="ECO:0007669"/>
    <property type="project" value="InterPro"/>
</dbReference>
<dbReference type="InterPro" id="IPR011009">
    <property type="entry name" value="Kinase-like_dom_sf"/>
</dbReference>
<evidence type="ECO:0000256" key="4">
    <source>
        <dbReference type="ARBA" id="ARBA00022679"/>
    </source>
</evidence>
<gene>
    <name evidence="12" type="ORF">DIURU_004438</name>
</gene>
<dbReference type="GO" id="GO:0005770">
    <property type="term" value="C:late endosome"/>
    <property type="evidence" value="ECO:0007669"/>
    <property type="project" value="TreeGrafter"/>
</dbReference>
<dbReference type="GO" id="GO:0071561">
    <property type="term" value="C:nucleus-vacuole junction"/>
    <property type="evidence" value="ECO:0007669"/>
    <property type="project" value="TreeGrafter"/>
</dbReference>
<comment type="caution">
    <text evidence="12">The sequence shown here is derived from an EMBL/GenBank/DDBJ whole genome shotgun (WGS) entry which is preliminary data.</text>
</comment>
<dbReference type="InterPro" id="IPR011989">
    <property type="entry name" value="ARM-like"/>
</dbReference>
<dbReference type="InterPro" id="IPR016024">
    <property type="entry name" value="ARM-type_fold"/>
</dbReference>
<keyword evidence="8" id="KW-0067">ATP-binding</keyword>
<evidence type="ECO:0000256" key="3">
    <source>
        <dbReference type="ARBA" id="ARBA00022574"/>
    </source>
</evidence>
<keyword evidence="3 10" id="KW-0853">WD repeat</keyword>
<protein>
    <recommendedName>
        <fullName evidence="1">non-specific serine/threonine protein kinase</fullName>
        <ecNumber evidence="1">2.7.11.1</ecNumber>
    </recommendedName>
</protein>